<dbReference type="EMBL" id="CP098611">
    <property type="protein sequence ID" value="USR91333.1"/>
    <property type="molecule type" value="Genomic_DNA"/>
</dbReference>
<evidence type="ECO:0000256" key="2">
    <source>
        <dbReference type="SAM" id="MobiDB-lite"/>
    </source>
</evidence>
<evidence type="ECO:0000256" key="3">
    <source>
        <dbReference type="SAM" id="Phobius"/>
    </source>
</evidence>
<keyword evidence="5" id="KW-1185">Reference proteome</keyword>
<feature type="compositionally biased region" description="Polar residues" evidence="2">
    <location>
        <begin position="356"/>
        <end position="369"/>
    </location>
</feature>
<keyword evidence="3" id="KW-0812">Transmembrane</keyword>
<proteinExistence type="predicted"/>
<keyword evidence="3" id="KW-1133">Transmembrane helix</keyword>
<feature type="transmembrane region" description="Helical" evidence="3">
    <location>
        <begin position="238"/>
        <end position="258"/>
    </location>
</feature>
<evidence type="ECO:0000313" key="5">
    <source>
        <dbReference type="Proteomes" id="UP001056708"/>
    </source>
</evidence>
<evidence type="ECO:0000313" key="4">
    <source>
        <dbReference type="EMBL" id="USR91333.1"/>
    </source>
</evidence>
<protein>
    <submittedName>
        <fullName evidence="4">Uncharacterized protein</fullName>
    </submittedName>
</protein>
<sequence>MNAQLNSTWIWKVWAAIFLVSGLILGATSLIRPGLVRDRNAISEDVEIKREIIDLRELLVMVERMERNLEPESTPEETANLPSVPQAQLLVPEVLAEIPQAEELDGNNEAQQQMMSLVTEQARLISELEQLQGVYRKLQEDYAQLNQDNRRMAQKIDQLRGYQTDYQQRIERRRESLQEHLARIRKFEAVEDTFSLEDITLSYLGQTINFQELDAELARNNRNLTTLRGDIRFLENSFSFALVLGMANLLVGFVYYWLDRWNQEQARKMRETDEKIEEAQLKIRNFSWNMANASLEKYYQRNLMEVQVIFMTSVVVMILGFLVILASLALALSRPQPIVSSPESSSEEQVIDNQDESSSGELTAEQFSASPNQSHVATIGVVAGIITNFIGATFMLVYRSTVREASRYSNSLNRINDVGIAMDILNTSAEHGDSPEILAAKVEIAKRLVESDRHPDVD</sequence>
<name>A0ABY5AQ43_9CYAN</name>
<evidence type="ECO:0000256" key="1">
    <source>
        <dbReference type="SAM" id="Coils"/>
    </source>
</evidence>
<feature type="transmembrane region" description="Helical" evidence="3">
    <location>
        <begin position="376"/>
        <end position="398"/>
    </location>
</feature>
<feature type="transmembrane region" description="Helical" evidence="3">
    <location>
        <begin position="308"/>
        <end position="332"/>
    </location>
</feature>
<accession>A0ABY5AQ43</accession>
<keyword evidence="1" id="KW-0175">Coiled coil</keyword>
<gene>
    <name evidence="4" type="ORF">NEA10_00905</name>
</gene>
<feature type="coiled-coil region" evidence="1">
    <location>
        <begin position="262"/>
        <end position="289"/>
    </location>
</feature>
<feature type="region of interest" description="Disordered" evidence="2">
    <location>
        <begin position="340"/>
        <end position="369"/>
    </location>
</feature>
<reference evidence="4" key="1">
    <citation type="submission" date="2022-06" db="EMBL/GenBank/DDBJ databases">
        <title>Genome sequence of Phormidium yuhuli AB48 isolated from an industrial photobioreactor environment.</title>
        <authorList>
            <person name="Qiu Y."/>
            <person name="Noonan A.J.C."/>
            <person name="Dofher K."/>
            <person name="Koch M."/>
            <person name="Kieft B."/>
            <person name="Lin X."/>
            <person name="Ziels R.M."/>
            <person name="Hallam S.J."/>
        </authorList>
    </citation>
    <scope>NUCLEOTIDE SEQUENCE</scope>
    <source>
        <strain evidence="4">AB48</strain>
    </source>
</reference>
<feature type="transmembrane region" description="Helical" evidence="3">
    <location>
        <begin position="9"/>
        <end position="31"/>
    </location>
</feature>
<organism evidence="4 5">
    <name type="scientific">Phormidium yuhuli AB48</name>
    <dbReference type="NCBI Taxonomy" id="2940671"/>
    <lineage>
        <taxon>Bacteria</taxon>
        <taxon>Bacillati</taxon>
        <taxon>Cyanobacteriota</taxon>
        <taxon>Cyanophyceae</taxon>
        <taxon>Oscillatoriophycideae</taxon>
        <taxon>Oscillatoriales</taxon>
        <taxon>Oscillatoriaceae</taxon>
        <taxon>Phormidium</taxon>
        <taxon>Phormidium yuhuli</taxon>
    </lineage>
</organism>
<dbReference type="RefSeq" id="WP_252663360.1">
    <property type="nucleotide sequence ID" value="NZ_CP098611.1"/>
</dbReference>
<feature type="compositionally biased region" description="Acidic residues" evidence="2">
    <location>
        <begin position="345"/>
        <end position="355"/>
    </location>
</feature>
<feature type="coiled-coil region" evidence="1">
    <location>
        <begin position="121"/>
        <end position="155"/>
    </location>
</feature>
<keyword evidence="3" id="KW-0472">Membrane</keyword>
<dbReference type="Proteomes" id="UP001056708">
    <property type="component" value="Chromosome"/>
</dbReference>